<evidence type="ECO:0000313" key="2">
    <source>
        <dbReference type="EMBL" id="CAD8179333.1"/>
    </source>
</evidence>
<keyword evidence="1" id="KW-1133">Transmembrane helix</keyword>
<sequence length="152" mass="18223">MNQEIGIIKNVEILHTQLNMAIFYAKIIYRIVQGILLKMLPFKAVRHLNLKLGISIIQCRNFYLHYRRLFRQQNIILITMIKISTKKMEQLIHLQLCIFVNEFGIILIFSCQRVKHRNFNLIKIILFDSIFLILKVYCHQMMFQITLSNEIK</sequence>
<protein>
    <recommendedName>
        <fullName evidence="4">Transmembrane protein</fullName>
    </recommendedName>
</protein>
<feature type="transmembrane region" description="Helical" evidence="1">
    <location>
        <begin position="121"/>
        <end position="138"/>
    </location>
</feature>
<dbReference type="AlphaFoldDB" id="A0A8S1VSU8"/>
<dbReference type="Proteomes" id="UP000689195">
    <property type="component" value="Unassembled WGS sequence"/>
</dbReference>
<evidence type="ECO:0000256" key="1">
    <source>
        <dbReference type="SAM" id="Phobius"/>
    </source>
</evidence>
<dbReference type="EMBL" id="CAJJDO010000071">
    <property type="protein sequence ID" value="CAD8179333.1"/>
    <property type="molecule type" value="Genomic_DNA"/>
</dbReference>
<comment type="caution">
    <text evidence="2">The sequence shown here is derived from an EMBL/GenBank/DDBJ whole genome shotgun (WGS) entry which is preliminary data.</text>
</comment>
<evidence type="ECO:0008006" key="4">
    <source>
        <dbReference type="Google" id="ProtNLM"/>
    </source>
</evidence>
<keyword evidence="3" id="KW-1185">Reference proteome</keyword>
<organism evidence="2 3">
    <name type="scientific">Paramecium pentaurelia</name>
    <dbReference type="NCBI Taxonomy" id="43138"/>
    <lineage>
        <taxon>Eukaryota</taxon>
        <taxon>Sar</taxon>
        <taxon>Alveolata</taxon>
        <taxon>Ciliophora</taxon>
        <taxon>Intramacronucleata</taxon>
        <taxon>Oligohymenophorea</taxon>
        <taxon>Peniculida</taxon>
        <taxon>Parameciidae</taxon>
        <taxon>Paramecium</taxon>
    </lineage>
</organism>
<proteinExistence type="predicted"/>
<keyword evidence="1" id="KW-0812">Transmembrane</keyword>
<keyword evidence="1" id="KW-0472">Membrane</keyword>
<gene>
    <name evidence="2" type="ORF">PPENT_87.1.T0710200</name>
</gene>
<name>A0A8S1VSU8_9CILI</name>
<reference evidence="2" key="1">
    <citation type="submission" date="2021-01" db="EMBL/GenBank/DDBJ databases">
        <authorList>
            <consortium name="Genoscope - CEA"/>
            <person name="William W."/>
        </authorList>
    </citation>
    <scope>NUCLEOTIDE SEQUENCE</scope>
</reference>
<evidence type="ECO:0000313" key="3">
    <source>
        <dbReference type="Proteomes" id="UP000689195"/>
    </source>
</evidence>
<accession>A0A8S1VSU8</accession>
<feature type="transmembrane region" description="Helical" evidence="1">
    <location>
        <begin position="91"/>
        <end position="109"/>
    </location>
</feature>